<evidence type="ECO:0000313" key="2">
    <source>
        <dbReference type="EMBL" id="OOV06661.1"/>
    </source>
</evidence>
<evidence type="ECO:0000259" key="1">
    <source>
        <dbReference type="SMART" id="SM00953"/>
    </source>
</evidence>
<comment type="caution">
    <text evidence="2">The sequence shown here is derived from an EMBL/GenBank/DDBJ whole genome shotgun (WGS) entry which is preliminary data.</text>
</comment>
<keyword evidence="3" id="KW-1185">Reference proteome</keyword>
<dbReference type="STRING" id="28066.RF819_07900"/>
<accession>A0A1T1ARC1</accession>
<sequence>MLETGQTVWRITTRRFVDGAFSGEGARLFGGRWNRLGQSVIYTAQSRSLALLEMLVQDDPLRAHYVLIPAHLPPHVSIHTLLPADLPPDWRTPNARVALQSIGAQWLRELRSAVLVVPSAVVPAESNFLINPLHPDFQRITIGPPEPLETDKRLLRS</sequence>
<protein>
    <recommendedName>
        <fullName evidence="1">RES domain-containing protein</fullName>
    </recommendedName>
</protein>
<organism evidence="2 3">
    <name type="scientific">Rhodoferax fermentans</name>
    <dbReference type="NCBI Taxonomy" id="28066"/>
    <lineage>
        <taxon>Bacteria</taxon>
        <taxon>Pseudomonadati</taxon>
        <taxon>Pseudomonadota</taxon>
        <taxon>Betaproteobacteria</taxon>
        <taxon>Burkholderiales</taxon>
        <taxon>Comamonadaceae</taxon>
        <taxon>Rhodoferax</taxon>
    </lineage>
</organism>
<dbReference type="InterPro" id="IPR014914">
    <property type="entry name" value="RES_dom"/>
</dbReference>
<proteinExistence type="predicted"/>
<evidence type="ECO:0000313" key="3">
    <source>
        <dbReference type="Proteomes" id="UP000190750"/>
    </source>
</evidence>
<feature type="domain" description="RES" evidence="1">
    <location>
        <begin position="20"/>
        <end position="144"/>
    </location>
</feature>
<gene>
    <name evidence="2" type="ORF">RF819_07900</name>
</gene>
<dbReference type="AlphaFoldDB" id="A0A1T1ARC1"/>
<dbReference type="EMBL" id="MTJN01000002">
    <property type="protein sequence ID" value="OOV06661.1"/>
    <property type="molecule type" value="Genomic_DNA"/>
</dbReference>
<dbReference type="RefSeq" id="WP_078364480.1">
    <property type="nucleotide sequence ID" value="NZ_MTJN01000002.1"/>
</dbReference>
<name>A0A1T1ARC1_RHOFE</name>
<reference evidence="2 3" key="1">
    <citation type="submission" date="2017-01" db="EMBL/GenBank/DDBJ databases">
        <title>Genome sequencing of Rhodoferax fermentans JCM 7819.</title>
        <authorList>
            <person name="Kim Y.J."/>
            <person name="Farh M.E.-A."/>
            <person name="Yang D.-C."/>
        </authorList>
    </citation>
    <scope>NUCLEOTIDE SEQUENCE [LARGE SCALE GENOMIC DNA]</scope>
    <source>
        <strain evidence="2 3">JCM 7819</strain>
    </source>
</reference>
<dbReference type="Pfam" id="PF08808">
    <property type="entry name" value="RES"/>
    <property type="match status" value="1"/>
</dbReference>
<dbReference type="SMART" id="SM00953">
    <property type="entry name" value="RES"/>
    <property type="match status" value="1"/>
</dbReference>
<dbReference type="OrthoDB" id="9789501at2"/>
<dbReference type="Proteomes" id="UP000190750">
    <property type="component" value="Unassembled WGS sequence"/>
</dbReference>